<keyword evidence="2" id="KW-1185">Reference proteome</keyword>
<accession>A0A165J6T5</accession>
<dbReference type="InParanoid" id="A0A165J6T5"/>
<dbReference type="GeneID" id="28902044"/>
<gene>
    <name evidence="1" type="ORF">L228DRAFT_84319</name>
</gene>
<organism evidence="1 2">
    <name type="scientific">Xylona heveae (strain CBS 132557 / TC161)</name>
    <dbReference type="NCBI Taxonomy" id="1328760"/>
    <lineage>
        <taxon>Eukaryota</taxon>
        <taxon>Fungi</taxon>
        <taxon>Dikarya</taxon>
        <taxon>Ascomycota</taxon>
        <taxon>Pezizomycotina</taxon>
        <taxon>Xylonomycetes</taxon>
        <taxon>Xylonales</taxon>
        <taxon>Xylonaceae</taxon>
        <taxon>Xylona</taxon>
    </lineage>
</organism>
<sequence length="110" mass="12354">MGSAGLSFRSAMQCNAMRMMLHAGSRFMIVRDVVFVLGNPRRPRVWVGFVEKGSMAKGLPLMINNYDGTFHWVLTLESGSYIALCFYTETFFYCPASITRSGRSSPNLIQ</sequence>
<dbReference type="AlphaFoldDB" id="A0A165J6T5"/>
<proteinExistence type="predicted"/>
<dbReference type="RefSeq" id="XP_018191369.1">
    <property type="nucleotide sequence ID" value="XM_018336907.1"/>
</dbReference>
<name>A0A165J6T5_XYLHT</name>
<protein>
    <submittedName>
        <fullName evidence="1">Uncharacterized protein</fullName>
    </submittedName>
</protein>
<evidence type="ECO:0000313" key="2">
    <source>
        <dbReference type="Proteomes" id="UP000076632"/>
    </source>
</evidence>
<dbReference type="Proteomes" id="UP000076632">
    <property type="component" value="Unassembled WGS sequence"/>
</dbReference>
<reference evidence="1 2" key="1">
    <citation type="journal article" date="2016" name="Fungal Biol.">
        <title>The genome of Xylona heveae provides a window into fungal endophytism.</title>
        <authorList>
            <person name="Gazis R."/>
            <person name="Kuo A."/>
            <person name="Riley R."/>
            <person name="LaButti K."/>
            <person name="Lipzen A."/>
            <person name="Lin J."/>
            <person name="Amirebrahimi M."/>
            <person name="Hesse C.N."/>
            <person name="Spatafora J.W."/>
            <person name="Henrissat B."/>
            <person name="Hainaut M."/>
            <person name="Grigoriev I.V."/>
            <person name="Hibbett D.S."/>
        </authorList>
    </citation>
    <scope>NUCLEOTIDE SEQUENCE [LARGE SCALE GENOMIC DNA]</scope>
    <source>
        <strain evidence="1 2">TC161</strain>
    </source>
</reference>
<evidence type="ECO:0000313" key="1">
    <source>
        <dbReference type="EMBL" id="KZF25814.1"/>
    </source>
</evidence>
<dbReference type="EMBL" id="KV407455">
    <property type="protein sequence ID" value="KZF25814.1"/>
    <property type="molecule type" value="Genomic_DNA"/>
</dbReference>